<sequence length="110" mass="13180">MAKFENNGIIEFDEKDFKAAWDNAPKLINKDENQFRMCFICKFHMEFKDKLKGKMPWNIEIINLNNIELINENFIAIHDGCKELRPKSNCTKIIKKIKSVSWKFDENFYK</sequence>
<name>A0A0K1W2U1_9MOLU</name>
<accession>A0A0K1W2U1</accession>
<protein>
    <submittedName>
        <fullName evidence="1">Uncharacterized protein</fullName>
    </submittedName>
</protein>
<dbReference type="AlphaFoldDB" id="A0A0K1W2U1"/>
<organism evidence="1 2">
    <name type="scientific">Spiroplasma litorale</name>
    <dbReference type="NCBI Taxonomy" id="216942"/>
    <lineage>
        <taxon>Bacteria</taxon>
        <taxon>Bacillati</taxon>
        <taxon>Mycoplasmatota</taxon>
        <taxon>Mollicutes</taxon>
        <taxon>Entomoplasmatales</taxon>
        <taxon>Spiroplasmataceae</taxon>
        <taxon>Spiroplasma</taxon>
    </lineage>
</organism>
<evidence type="ECO:0000313" key="1">
    <source>
        <dbReference type="EMBL" id="AKX34496.1"/>
    </source>
</evidence>
<keyword evidence="2" id="KW-1185">Reference proteome</keyword>
<evidence type="ECO:0000313" key="2">
    <source>
        <dbReference type="Proteomes" id="UP000067476"/>
    </source>
</evidence>
<proteinExistence type="predicted"/>
<dbReference type="Proteomes" id="UP000067476">
    <property type="component" value="Chromosome"/>
</dbReference>
<dbReference type="OrthoDB" id="391956at2"/>
<dbReference type="PATRIC" id="fig|216942.3.peg.896"/>
<dbReference type="KEGG" id="sll:SLITO_v1c08810"/>
<dbReference type="STRING" id="216942.SLITO_v1c08810"/>
<gene>
    <name evidence="1" type="ORF">SLITO_v1c08810</name>
</gene>
<reference evidence="1 2" key="1">
    <citation type="journal article" date="2015" name="Genome Announc.">
        <title>Complete Genome Sequence of Spiroplasma litorale TN-1T (DSM 21781), a Bacterium Isolated from a Green-Eyed Horsefly (Tabanus nigrovittatus).</title>
        <authorList>
            <person name="Lo W.S."/>
            <person name="Lai Y.C."/>
            <person name="Lien Y.W."/>
            <person name="Wang T.H."/>
            <person name="Kuo C.H."/>
        </authorList>
    </citation>
    <scope>NUCLEOTIDE SEQUENCE [LARGE SCALE GENOMIC DNA]</scope>
    <source>
        <strain evidence="1 2">TN-1</strain>
    </source>
</reference>
<dbReference type="EMBL" id="CP012357">
    <property type="protein sequence ID" value="AKX34496.1"/>
    <property type="molecule type" value="Genomic_DNA"/>
</dbReference>
<dbReference type="RefSeq" id="WP_075058582.1">
    <property type="nucleotide sequence ID" value="NZ_CP012357.1"/>
</dbReference>